<dbReference type="Proteomes" id="UP000492820">
    <property type="component" value="Unassembled WGS sequence"/>
</dbReference>
<feature type="region of interest" description="Disordered" evidence="1">
    <location>
        <begin position="823"/>
        <end position="865"/>
    </location>
</feature>
<dbReference type="WBParaSite" id="EgrG_000994300">
    <property type="protein sequence ID" value="EgrG_000994300"/>
    <property type="gene ID" value="EgrG_000994300"/>
</dbReference>
<reference evidence="2 3" key="1">
    <citation type="journal article" date="2013" name="Nature">
        <title>The genomes of four tapeworm species reveal adaptations to parasitism.</title>
        <authorList>
            <person name="Tsai I.J."/>
            <person name="Zarowiecki M."/>
            <person name="Holroyd N."/>
            <person name="Garciarrubio A."/>
            <person name="Sanchez-Flores A."/>
            <person name="Brooks K.L."/>
            <person name="Tracey A."/>
            <person name="Bobes R.J."/>
            <person name="Fragoso G."/>
            <person name="Sciutto E."/>
            <person name="Aslett M."/>
            <person name="Beasley H."/>
            <person name="Bennett H.M."/>
            <person name="Cai J."/>
            <person name="Camicia F."/>
            <person name="Clark R."/>
            <person name="Cucher M."/>
            <person name="De Silva N."/>
            <person name="Day T.A."/>
            <person name="Deplazes P."/>
            <person name="Estrada K."/>
            <person name="Fernandez C."/>
            <person name="Holland P.W."/>
            <person name="Hou J."/>
            <person name="Hu S."/>
            <person name="Huckvale T."/>
            <person name="Hung S.S."/>
            <person name="Kamenetzky L."/>
            <person name="Keane J.A."/>
            <person name="Kiss F."/>
            <person name="Koziol U."/>
            <person name="Lambert O."/>
            <person name="Liu K."/>
            <person name="Luo X."/>
            <person name="Luo Y."/>
            <person name="Macchiaroli N."/>
            <person name="Nichol S."/>
            <person name="Paps J."/>
            <person name="Parkinson J."/>
            <person name="Pouchkina-Stantcheva N."/>
            <person name="Riddiford N."/>
            <person name="Rosenzvit M."/>
            <person name="Salinas G."/>
            <person name="Wasmuth J.D."/>
            <person name="Zamanian M."/>
            <person name="Zheng Y."/>
            <person name="Cai X."/>
            <person name="Soberon X."/>
            <person name="Olson P.D."/>
            <person name="Laclette J.P."/>
            <person name="Brehm K."/>
            <person name="Berriman M."/>
            <person name="Garciarrubio A."/>
            <person name="Bobes R.J."/>
            <person name="Fragoso G."/>
            <person name="Sanchez-Flores A."/>
            <person name="Estrada K."/>
            <person name="Cevallos M.A."/>
            <person name="Morett E."/>
            <person name="Gonzalez V."/>
            <person name="Portillo T."/>
            <person name="Ochoa-Leyva A."/>
            <person name="Jose M.V."/>
            <person name="Sciutto E."/>
            <person name="Landa A."/>
            <person name="Jimenez L."/>
            <person name="Valdes V."/>
            <person name="Carrero J.C."/>
            <person name="Larralde C."/>
            <person name="Morales-Montor J."/>
            <person name="Limon-Lason J."/>
            <person name="Soberon X."/>
            <person name="Laclette J.P."/>
        </authorList>
    </citation>
    <scope>NUCLEOTIDE SEQUENCE [LARGE SCALE GENOMIC DNA]</scope>
</reference>
<evidence type="ECO:0000313" key="3">
    <source>
        <dbReference type="Proteomes" id="UP000492820"/>
    </source>
</evidence>
<protein>
    <submittedName>
        <fullName evidence="2 4">Expressed conserved protein</fullName>
    </submittedName>
</protein>
<reference evidence="2" key="2">
    <citation type="submission" date="2014-06" db="EMBL/GenBank/DDBJ databases">
        <authorList>
            <person name="Aslett M."/>
        </authorList>
    </citation>
    <scope>NUCLEOTIDE SEQUENCE</scope>
</reference>
<accession>A0A068WFL3</accession>
<feature type="compositionally biased region" description="Polar residues" evidence="1">
    <location>
        <begin position="841"/>
        <end position="856"/>
    </location>
</feature>
<evidence type="ECO:0000313" key="2">
    <source>
        <dbReference type="EMBL" id="CDS17207.1"/>
    </source>
</evidence>
<name>A0A068WFL3_ECHGR</name>
<feature type="region of interest" description="Disordered" evidence="1">
    <location>
        <begin position="386"/>
        <end position="411"/>
    </location>
</feature>
<reference evidence="4" key="3">
    <citation type="submission" date="2020-10" db="UniProtKB">
        <authorList>
            <consortium name="WormBaseParasite"/>
        </authorList>
    </citation>
    <scope>IDENTIFICATION</scope>
</reference>
<evidence type="ECO:0000256" key="1">
    <source>
        <dbReference type="SAM" id="MobiDB-lite"/>
    </source>
</evidence>
<organism evidence="2">
    <name type="scientific">Echinococcus granulosus</name>
    <name type="common">Hydatid tapeworm</name>
    <dbReference type="NCBI Taxonomy" id="6210"/>
    <lineage>
        <taxon>Eukaryota</taxon>
        <taxon>Metazoa</taxon>
        <taxon>Spiralia</taxon>
        <taxon>Lophotrochozoa</taxon>
        <taxon>Platyhelminthes</taxon>
        <taxon>Cestoda</taxon>
        <taxon>Eucestoda</taxon>
        <taxon>Cyclophyllidea</taxon>
        <taxon>Taeniidae</taxon>
        <taxon>Echinococcus</taxon>
        <taxon>Echinococcus granulosus group</taxon>
    </lineage>
</organism>
<feature type="compositionally biased region" description="Basic and acidic residues" evidence="1">
    <location>
        <begin position="825"/>
        <end position="840"/>
    </location>
</feature>
<dbReference type="EMBL" id="LK028577">
    <property type="protein sequence ID" value="CDS17207.1"/>
    <property type="molecule type" value="Genomic_DNA"/>
</dbReference>
<gene>
    <name evidence="2" type="ORF">EgrG_000994300</name>
</gene>
<feature type="compositionally biased region" description="Low complexity" evidence="1">
    <location>
        <begin position="394"/>
        <end position="403"/>
    </location>
</feature>
<dbReference type="OrthoDB" id="6236380at2759"/>
<proteinExistence type="predicted"/>
<sequence>MHKRSLLHLPTNQNERLYKFTILTPHTFLPPNHSESLKDEMAEDFAQFLCDRVSTVLGARSYTPHHDGEAFLNMHFNEFEERFLRHSDYTIFITSGQNAACLDLIYPRMLVFLTIRPTWRDRGIVLYVGPPVGQKLFDPDLFANEPLIFPLNKEEWSSLENPWNKLVGTLQTKVPLTPESKRLKPSTKRPLSKMANAEANEKWKGTESMHLNQSEAKVKGPIKSEVCGTQLSRNAAESIQSSEKGFFTPPFTLSPSLIPFRFSFRQKEHNLRDHLSSSLNEMCLFGNLIRCQNKKSHAKKVKQRRYSDSAVSEEQKHENIDYICFPSRYKTKKKKLLMTEPILNHRTEQIIVKTPEVIRVSILEISNPLQPRKTLQAHCLQVKDGDDSLDKRISPNSTLSSSPSKRKTNTLGKCRKSKLRCDSGIASNFSFISTEISSSSPSLCNHQHSISLAKSPSTFFSSSSPSCLDSLKIGQNRSCMQECSPEASSLHSTHSRSSTGEQHIALVEDSIKFVDDEVSDNEIIHSERRRIDKRERFVKPGMPPLKNPNPHETVTKLSQSYRPRIMNPDSKASSDSIKDPTLTGGYDVECPEDYHLHSDISFSRSCKEQVIQGSEKSQDILNKETTHFDKRNSQKNYQKSLMESTDLCKVRKSEQKISRDTILSRTNQFDEQIPQEQFPEKLTESMDPMVNVNTFESENFRLIEKNLREEFSQNQGVFVNQFDSIQRVPNNSETEVAQGNMEALIHKALISPIKADAFESLPVSSGLQILANETNTISKQMHFVDKYLHQPEIINNQLQKQSETVTGSTQPSIILLDDLNSAVRTEGDTDHPPGLDKESSLQRNNVDNDSNNQASTTDEKNSKIQLSVDSGLGDSSKIVEASVCPQNDLVLTVRAESVESSILSEESIALPMNRSLDNVANLLILHHKANPRCQEGLLHDRCIQTHQNESTTMKKTYFLEYQPTISPNEDRAVLCQQLLPVNESVGHVMPEHFEKDVDQSDAKQGILIQQKLINFESSAPEELILSEELDSSKNDRLESDGKRTDVCRQRHISEEESCTKLERRSILLDQNCSVDVFNRETCEIIRGMLKDPIPETLWLARCAIETYDQYPSLADPIFPTTASALELKSPAAVVKQSTYFQRMFPYIIVAILNLSTAYIPRYLTTIYEYSMASLNTEHPDIRLRKLTSTIQGAFLNHPLGVPFLLAGTTLLSPWVVRQFPLTLLAICGAAPDTLRRLFAQPGAFLSEHFADLSEVFHVAPTWTIFAAIGGRGVHWRLVRPP</sequence>
<evidence type="ECO:0000313" key="4">
    <source>
        <dbReference type="WBParaSite" id="EgrG_000994300"/>
    </source>
</evidence>